<dbReference type="SUPFAM" id="SSF47413">
    <property type="entry name" value="lambda repressor-like DNA-binding domains"/>
    <property type="match status" value="1"/>
</dbReference>
<dbReference type="Gene3D" id="1.10.260.40">
    <property type="entry name" value="lambda repressor-like DNA-binding domains"/>
    <property type="match status" value="1"/>
</dbReference>
<evidence type="ECO:0000259" key="1">
    <source>
        <dbReference type="Pfam" id="PF13443"/>
    </source>
</evidence>
<dbReference type="Proteomes" id="UP000606499">
    <property type="component" value="Unassembled WGS sequence"/>
</dbReference>
<evidence type="ECO:0000313" key="2">
    <source>
        <dbReference type="EMBL" id="MBC5726445.1"/>
    </source>
</evidence>
<sequence>MKSIISYQRVEYGYVRVKLADVMKSHGITRNGLRTLTGVKYSVIDRYYKGQDIALADLDFLAKCCYVLDCTIPDLLEY</sequence>
<reference evidence="2" key="1">
    <citation type="submission" date="2020-08" db="EMBL/GenBank/DDBJ databases">
        <title>Genome public.</title>
        <authorList>
            <person name="Liu C."/>
            <person name="Sun Q."/>
        </authorList>
    </citation>
    <scope>NUCLEOTIDE SEQUENCE</scope>
    <source>
        <strain evidence="2">NSJ-28</strain>
    </source>
</reference>
<comment type="caution">
    <text evidence="2">The sequence shown here is derived from an EMBL/GenBank/DDBJ whole genome shotgun (WGS) entry which is preliminary data.</text>
</comment>
<dbReference type="AlphaFoldDB" id="A0A923LYK9"/>
<dbReference type="InterPro" id="IPR001387">
    <property type="entry name" value="Cro/C1-type_HTH"/>
</dbReference>
<proteinExistence type="predicted"/>
<dbReference type="GO" id="GO:0003677">
    <property type="term" value="F:DNA binding"/>
    <property type="evidence" value="ECO:0007669"/>
    <property type="project" value="InterPro"/>
</dbReference>
<accession>A0A923LYK9</accession>
<evidence type="ECO:0000313" key="3">
    <source>
        <dbReference type="Proteomes" id="UP000606499"/>
    </source>
</evidence>
<protein>
    <submittedName>
        <fullName evidence="2">Helix-turn-helix transcriptional regulator</fullName>
    </submittedName>
</protein>
<dbReference type="Pfam" id="PF13443">
    <property type="entry name" value="HTH_26"/>
    <property type="match status" value="1"/>
</dbReference>
<name>A0A923LYK9_9FIRM</name>
<organism evidence="2 3">
    <name type="scientific">Agathobaculum faecis</name>
    <dbReference type="NCBI Taxonomy" id="2763013"/>
    <lineage>
        <taxon>Bacteria</taxon>
        <taxon>Bacillati</taxon>
        <taxon>Bacillota</taxon>
        <taxon>Clostridia</taxon>
        <taxon>Eubacteriales</taxon>
        <taxon>Butyricicoccaceae</taxon>
        <taxon>Agathobaculum</taxon>
    </lineage>
</organism>
<keyword evidence="3" id="KW-1185">Reference proteome</keyword>
<feature type="domain" description="HTH cro/C1-type" evidence="1">
    <location>
        <begin position="18"/>
        <end position="78"/>
    </location>
</feature>
<dbReference type="EMBL" id="JACOPL010000016">
    <property type="protein sequence ID" value="MBC5726445.1"/>
    <property type="molecule type" value="Genomic_DNA"/>
</dbReference>
<dbReference type="InterPro" id="IPR010982">
    <property type="entry name" value="Lambda_DNA-bd_dom_sf"/>
</dbReference>
<gene>
    <name evidence="2" type="ORF">H8S45_13375</name>
</gene>